<comment type="caution">
    <text evidence="7">The sequence shown here is derived from an EMBL/GenBank/DDBJ whole genome shotgun (WGS) entry which is preliminary data.</text>
</comment>
<keyword evidence="5 6" id="KW-0472">Membrane</keyword>
<feature type="transmembrane region" description="Helical" evidence="6">
    <location>
        <begin position="372"/>
        <end position="391"/>
    </location>
</feature>
<gene>
    <name evidence="7" type="ORF">MettiDRAFT_2797</name>
</gene>
<feature type="transmembrane region" description="Helical" evidence="6">
    <location>
        <begin position="41"/>
        <end position="59"/>
    </location>
</feature>
<dbReference type="AlphaFoldDB" id="W9E0Z9"/>
<protein>
    <submittedName>
        <fullName evidence="7">Amino acid transporter</fullName>
    </submittedName>
</protein>
<dbReference type="EMBL" id="AZAJ01000001">
    <property type="protein sequence ID" value="ETA69301.1"/>
    <property type="molecule type" value="Genomic_DNA"/>
</dbReference>
<evidence type="ECO:0000256" key="2">
    <source>
        <dbReference type="ARBA" id="ARBA00022475"/>
    </source>
</evidence>
<dbReference type="STRING" id="1090322.MettiDRAFT_2797"/>
<keyword evidence="4 6" id="KW-1133">Transmembrane helix</keyword>
<feature type="transmembrane region" description="Helical" evidence="6">
    <location>
        <begin position="122"/>
        <end position="142"/>
    </location>
</feature>
<evidence type="ECO:0000256" key="1">
    <source>
        <dbReference type="ARBA" id="ARBA00004651"/>
    </source>
</evidence>
<reference evidence="7 8" key="1">
    <citation type="submission" date="2013-08" db="EMBL/GenBank/DDBJ databases">
        <authorList>
            <consortium name="DOE Joint Genome Institute"/>
            <person name="Eisen J."/>
            <person name="Huntemann M."/>
            <person name="Han J."/>
            <person name="Chen A."/>
            <person name="Kyrpides N."/>
            <person name="Mavromatis K."/>
            <person name="Markowitz V."/>
            <person name="Palaniappan K."/>
            <person name="Ivanova N."/>
            <person name="Schaumberg A."/>
            <person name="Pati A."/>
            <person name="Liolios K."/>
            <person name="Nordberg H.P."/>
            <person name="Cantor M.N."/>
            <person name="Hua S.X."/>
            <person name="Woyke T."/>
        </authorList>
    </citation>
    <scope>NUCLEOTIDE SEQUENCE [LARGE SCALE GENOMIC DNA]</scope>
    <source>
        <strain evidence="7 8">DSM 2278</strain>
    </source>
</reference>
<feature type="transmembrane region" description="Helical" evidence="6">
    <location>
        <begin position="344"/>
        <end position="365"/>
    </location>
</feature>
<evidence type="ECO:0000256" key="4">
    <source>
        <dbReference type="ARBA" id="ARBA00022989"/>
    </source>
</evidence>
<sequence length="436" mass="46540">MTESKSMGLWSATSIGVGAMVGAGIFSIFGTATQISGNAVYISFIIAGAIALLSTYSYAKLGVRYPSAGGPVEFLIHGFGDRILTGALNLLLWTGYIFGLALYAKGFALYALTLVPVASTGLWTNIFATSIIVIFTAVNFIGAKAVGKSELFIVSIKVGILLLFAVSGLFFIEPSNLSISEFPSTSNILFGAGIVFLAYQGFGLITNAAEDMVDPKKTLPRALYLSVIIVICIYVLVSITVIGNLSISTISTAKDYALAAAAQPFLGNSGFTIMAIAALFSTSSAINASLYGGANVSYLIAKEGELPAFFERKVWNRSTEGLFITSGLVILCINLLNLEGISMIASASLLVIYVAVNASHLRLVAETGAKRYLIWASLLSSIVFFVILVYYEILNSITTLVVFAFVLALCFIVEWAYRNYSSRILKTRTNGGKTYE</sequence>
<accession>W9E0Z9</accession>
<organism evidence="7 8">
    <name type="scientific">Methanolobus tindarius DSM 2278</name>
    <dbReference type="NCBI Taxonomy" id="1090322"/>
    <lineage>
        <taxon>Archaea</taxon>
        <taxon>Methanobacteriati</taxon>
        <taxon>Methanobacteriota</taxon>
        <taxon>Stenosarchaea group</taxon>
        <taxon>Methanomicrobia</taxon>
        <taxon>Methanosarcinales</taxon>
        <taxon>Methanosarcinaceae</taxon>
        <taxon>Methanolobus</taxon>
    </lineage>
</organism>
<evidence type="ECO:0000256" key="5">
    <source>
        <dbReference type="ARBA" id="ARBA00023136"/>
    </source>
</evidence>
<feature type="transmembrane region" description="Helical" evidence="6">
    <location>
        <begin position="188"/>
        <end position="210"/>
    </location>
</feature>
<dbReference type="PANTHER" id="PTHR42770">
    <property type="entry name" value="AMINO ACID TRANSPORTER-RELATED"/>
    <property type="match status" value="1"/>
</dbReference>
<keyword evidence="2" id="KW-1003">Cell membrane</keyword>
<dbReference type="PANTHER" id="PTHR42770:SF11">
    <property type="entry name" value="INNER MEMBRANE TRANSPORT PROTEIN YBAT"/>
    <property type="match status" value="1"/>
</dbReference>
<dbReference type="PIRSF" id="PIRSF006060">
    <property type="entry name" value="AA_transporter"/>
    <property type="match status" value="1"/>
</dbReference>
<proteinExistence type="predicted"/>
<feature type="transmembrane region" description="Helical" evidence="6">
    <location>
        <begin position="7"/>
        <end position="29"/>
    </location>
</feature>
<dbReference type="RefSeq" id="WP_023846433.1">
    <property type="nucleotide sequence ID" value="NZ_AZAJ01000001.1"/>
</dbReference>
<evidence type="ECO:0000313" key="8">
    <source>
        <dbReference type="Proteomes" id="UP000019483"/>
    </source>
</evidence>
<comment type="subcellular location">
    <subcellularLocation>
        <location evidence="1">Cell membrane</location>
        <topology evidence="1">Multi-pass membrane protein</topology>
    </subcellularLocation>
</comment>
<dbReference type="GO" id="GO:0005886">
    <property type="term" value="C:plasma membrane"/>
    <property type="evidence" value="ECO:0007669"/>
    <property type="project" value="UniProtKB-SubCell"/>
</dbReference>
<dbReference type="InterPro" id="IPR002293">
    <property type="entry name" value="AA/rel_permease1"/>
</dbReference>
<feature type="transmembrane region" description="Helical" evidence="6">
    <location>
        <begin position="397"/>
        <end position="417"/>
    </location>
</feature>
<dbReference type="OrthoDB" id="43026at2157"/>
<dbReference type="Proteomes" id="UP000019483">
    <property type="component" value="Unassembled WGS sequence"/>
</dbReference>
<feature type="transmembrane region" description="Helical" evidence="6">
    <location>
        <begin position="151"/>
        <end position="172"/>
    </location>
</feature>
<feature type="transmembrane region" description="Helical" evidence="6">
    <location>
        <begin position="90"/>
        <end position="110"/>
    </location>
</feature>
<dbReference type="GO" id="GO:0022857">
    <property type="term" value="F:transmembrane transporter activity"/>
    <property type="evidence" value="ECO:0007669"/>
    <property type="project" value="InterPro"/>
</dbReference>
<name>W9E0Z9_METTI</name>
<dbReference type="Pfam" id="PF13520">
    <property type="entry name" value="AA_permease_2"/>
    <property type="match status" value="1"/>
</dbReference>
<evidence type="ECO:0000313" key="7">
    <source>
        <dbReference type="EMBL" id="ETA69301.1"/>
    </source>
</evidence>
<keyword evidence="3 6" id="KW-0812">Transmembrane</keyword>
<dbReference type="Gene3D" id="1.20.1740.10">
    <property type="entry name" value="Amino acid/polyamine transporter I"/>
    <property type="match status" value="1"/>
</dbReference>
<feature type="transmembrane region" description="Helical" evidence="6">
    <location>
        <begin position="321"/>
        <end position="338"/>
    </location>
</feature>
<dbReference type="InterPro" id="IPR050367">
    <property type="entry name" value="APC_superfamily"/>
</dbReference>
<feature type="transmembrane region" description="Helical" evidence="6">
    <location>
        <begin position="222"/>
        <end position="247"/>
    </location>
</feature>
<evidence type="ECO:0000256" key="6">
    <source>
        <dbReference type="SAM" id="Phobius"/>
    </source>
</evidence>
<evidence type="ECO:0000256" key="3">
    <source>
        <dbReference type="ARBA" id="ARBA00022692"/>
    </source>
</evidence>
<keyword evidence="8" id="KW-1185">Reference proteome</keyword>